<reference evidence="2 3" key="1">
    <citation type="submission" date="2018-06" db="EMBL/GenBank/DDBJ databases">
        <authorList>
            <person name="DeCurzio J.M."/>
            <person name="Delesalle V.A."/>
            <person name="Garlena R.A."/>
            <person name="Russell D.A."/>
            <person name="Pope W.H."/>
            <person name="Jacobs-Sera D."/>
            <person name="Hatfull G.F."/>
        </authorList>
    </citation>
    <scope>NUCLEOTIDE SEQUENCE [LARGE SCALE GENOMIC DNA]</scope>
</reference>
<protein>
    <submittedName>
        <fullName evidence="2">Uncharacterized protein</fullName>
    </submittedName>
</protein>
<dbReference type="Proteomes" id="UP000258385">
    <property type="component" value="Segment"/>
</dbReference>
<accession>A0A346FCW4</accession>
<evidence type="ECO:0000256" key="1">
    <source>
        <dbReference type="SAM" id="Phobius"/>
    </source>
</evidence>
<feature type="transmembrane region" description="Helical" evidence="1">
    <location>
        <begin position="26"/>
        <end position="47"/>
    </location>
</feature>
<dbReference type="EMBL" id="MH479925">
    <property type="protein sequence ID" value="AXN53578.1"/>
    <property type="molecule type" value="Genomic_DNA"/>
</dbReference>
<keyword evidence="3" id="KW-1185">Reference proteome</keyword>
<sequence>MVIDKVRSVTKPIAVEAKNLEAPDWAILNLLGFCIGMLPFMGSGVGFEALWGTAIGLTLGVVVGLAFWIGFILIVMTLEGKKTMRRNKRWEA</sequence>
<organism evidence="2 3">
    <name type="scientific">Gordonia phage Ronaldo</name>
    <dbReference type="NCBI Taxonomy" id="2250397"/>
    <lineage>
        <taxon>Viruses</taxon>
        <taxon>Duplodnaviria</taxon>
        <taxon>Heunggongvirae</taxon>
        <taxon>Uroviricota</taxon>
        <taxon>Caudoviricetes</taxon>
        <taxon>Ronaldovirus</taxon>
        <taxon>Ronaldovirus ronaldo</taxon>
    </lineage>
</organism>
<name>A0A346FCW4_9CAUD</name>
<dbReference type="GeneID" id="54998596"/>
<keyword evidence="1" id="KW-1133">Transmembrane helix</keyword>
<gene>
    <name evidence="2" type="primary">16</name>
    <name evidence="2" type="ORF">SEA_RONALDO_16</name>
</gene>
<evidence type="ECO:0000313" key="2">
    <source>
        <dbReference type="EMBL" id="AXN53578.1"/>
    </source>
</evidence>
<evidence type="ECO:0000313" key="3">
    <source>
        <dbReference type="Proteomes" id="UP000258385"/>
    </source>
</evidence>
<feature type="transmembrane region" description="Helical" evidence="1">
    <location>
        <begin position="53"/>
        <end position="78"/>
    </location>
</feature>
<keyword evidence="1" id="KW-0472">Membrane</keyword>
<proteinExistence type="predicted"/>
<dbReference type="KEGG" id="vg:54998596"/>
<dbReference type="RefSeq" id="YP_009807712.1">
    <property type="nucleotide sequence ID" value="NC_048028.1"/>
</dbReference>
<keyword evidence="1" id="KW-0812">Transmembrane</keyword>